<gene>
    <name evidence="5" type="ORF">HS088_TW19G00386</name>
</gene>
<dbReference type="InterPro" id="IPR001906">
    <property type="entry name" value="Terpene_synth_N"/>
</dbReference>
<evidence type="ECO:0000313" key="5">
    <source>
        <dbReference type="EMBL" id="KAF5730787.1"/>
    </source>
</evidence>
<dbReference type="InParanoid" id="A0A7J7CA94"/>
<dbReference type="GO" id="GO:0009686">
    <property type="term" value="P:gibberellin biosynthetic process"/>
    <property type="evidence" value="ECO:0007669"/>
    <property type="project" value="TreeGrafter"/>
</dbReference>
<dbReference type="Pfam" id="PF01397">
    <property type="entry name" value="Terpene_synth"/>
    <property type="match status" value="1"/>
</dbReference>
<dbReference type="InterPro" id="IPR008930">
    <property type="entry name" value="Terpenoid_cyclase/PrenylTrfase"/>
</dbReference>
<dbReference type="SUPFAM" id="SSF48239">
    <property type="entry name" value="Terpenoid cyclases/Protein prenyltransferases"/>
    <property type="match status" value="1"/>
</dbReference>
<dbReference type="GO" id="GO:0000287">
    <property type="term" value="F:magnesium ion binding"/>
    <property type="evidence" value="ECO:0007669"/>
    <property type="project" value="TreeGrafter"/>
</dbReference>
<dbReference type="SFLD" id="SFLDG01605">
    <property type="entry name" value="Terpene_Cyclase_Like_1_N-term"/>
    <property type="match status" value="1"/>
</dbReference>
<dbReference type="AlphaFoldDB" id="A0A7J7CA94"/>
<evidence type="ECO:0000259" key="4">
    <source>
        <dbReference type="Pfam" id="PF01397"/>
    </source>
</evidence>
<comment type="caution">
    <text evidence="5">The sequence shown here is derived from an EMBL/GenBank/DDBJ whole genome shotgun (WGS) entry which is preliminary data.</text>
</comment>
<dbReference type="GO" id="GO:0010333">
    <property type="term" value="F:terpene synthase activity"/>
    <property type="evidence" value="ECO:0007669"/>
    <property type="project" value="InterPro"/>
</dbReference>
<evidence type="ECO:0000313" key="6">
    <source>
        <dbReference type="Proteomes" id="UP000593562"/>
    </source>
</evidence>
<evidence type="ECO:0000256" key="1">
    <source>
        <dbReference type="ARBA" id="ARBA00001946"/>
    </source>
</evidence>
<dbReference type="EMBL" id="JAAARO010000019">
    <property type="protein sequence ID" value="KAF5730787.1"/>
    <property type="molecule type" value="Genomic_DNA"/>
</dbReference>
<dbReference type="InterPro" id="IPR036965">
    <property type="entry name" value="Terpene_synth_N_sf"/>
</dbReference>
<comment type="cofactor">
    <cofactor evidence="1">
        <name>Mg(2+)</name>
        <dbReference type="ChEBI" id="CHEBI:18420"/>
    </cofactor>
</comment>
<dbReference type="Gene3D" id="1.50.10.130">
    <property type="entry name" value="Terpene synthase, N-terminal domain"/>
    <property type="match status" value="1"/>
</dbReference>
<keyword evidence="2" id="KW-0479">Metal-binding</keyword>
<dbReference type="Proteomes" id="UP000593562">
    <property type="component" value="Unassembled WGS sequence"/>
</dbReference>
<evidence type="ECO:0000256" key="2">
    <source>
        <dbReference type="ARBA" id="ARBA00022723"/>
    </source>
</evidence>
<dbReference type="FunFam" id="1.50.10.130:FF:000002">
    <property type="entry name" value="Ent-copalyl diphosphate synthase, chloroplastic"/>
    <property type="match status" value="1"/>
</dbReference>
<dbReference type="SFLD" id="SFLDG01014">
    <property type="entry name" value="Terpene_Cyclase_Like_1_N-term"/>
    <property type="match status" value="1"/>
</dbReference>
<sequence length="240" mass="28449">MAFTNTKDDNCLRYLNHVVQRFNGGVPTVYSFDLFEHNWAVDRLQQLGISRFFQPEIRECMNSPFKYWTKDGIFCITNSWVHDVDDTSMGFRLLRLHGYKVHSGMIKVCQFTCYEGQSNPTVTVMYNLYRASQLMFPEEKILDEAKQFTEKFLREKRSANKLLDKWIITKDLSGEVGFALDVSWYACLPRVKTRFYIEHYGGEDEVWIDKALYRMPYINNVYLELAKLDYNYCPALHRIE</sequence>
<reference evidence="5 6" key="1">
    <citation type="journal article" date="2020" name="Nat. Commun.">
        <title>Genome of Tripterygium wilfordii and identification of cytochrome P450 involved in triptolide biosynthesis.</title>
        <authorList>
            <person name="Tu L."/>
            <person name="Su P."/>
            <person name="Zhang Z."/>
            <person name="Gao L."/>
            <person name="Wang J."/>
            <person name="Hu T."/>
            <person name="Zhou J."/>
            <person name="Zhang Y."/>
            <person name="Zhao Y."/>
            <person name="Liu Y."/>
            <person name="Song Y."/>
            <person name="Tong Y."/>
            <person name="Lu Y."/>
            <person name="Yang J."/>
            <person name="Xu C."/>
            <person name="Jia M."/>
            <person name="Peters R.J."/>
            <person name="Huang L."/>
            <person name="Gao W."/>
        </authorList>
    </citation>
    <scope>NUCLEOTIDE SEQUENCE [LARGE SCALE GENOMIC DNA]</scope>
    <source>
        <strain evidence="6">cv. XIE 37</strain>
        <tissue evidence="5">Leaf</tissue>
    </source>
</reference>
<dbReference type="GO" id="GO:0009507">
    <property type="term" value="C:chloroplast"/>
    <property type="evidence" value="ECO:0007669"/>
    <property type="project" value="TreeGrafter"/>
</dbReference>
<dbReference type="PANTHER" id="PTHR31739:SF4">
    <property type="entry name" value="ENT-COPALYL DIPHOSPHATE SYNTHASE, CHLOROPLASTIC"/>
    <property type="match status" value="1"/>
</dbReference>
<protein>
    <submittedName>
        <fullName evidence="5">Copalyl diphosphate synthase</fullName>
    </submittedName>
</protein>
<proteinExistence type="predicted"/>
<organism evidence="5 6">
    <name type="scientific">Tripterygium wilfordii</name>
    <name type="common">Thunder God vine</name>
    <dbReference type="NCBI Taxonomy" id="458696"/>
    <lineage>
        <taxon>Eukaryota</taxon>
        <taxon>Viridiplantae</taxon>
        <taxon>Streptophyta</taxon>
        <taxon>Embryophyta</taxon>
        <taxon>Tracheophyta</taxon>
        <taxon>Spermatophyta</taxon>
        <taxon>Magnoliopsida</taxon>
        <taxon>eudicotyledons</taxon>
        <taxon>Gunneridae</taxon>
        <taxon>Pentapetalae</taxon>
        <taxon>rosids</taxon>
        <taxon>fabids</taxon>
        <taxon>Celastrales</taxon>
        <taxon>Celastraceae</taxon>
        <taxon>Tripterygium</taxon>
    </lineage>
</organism>
<accession>A0A7J7CA94</accession>
<dbReference type="PANTHER" id="PTHR31739">
    <property type="entry name" value="ENT-COPALYL DIPHOSPHATE SYNTHASE, CHLOROPLASTIC"/>
    <property type="match status" value="1"/>
</dbReference>
<evidence type="ECO:0000256" key="3">
    <source>
        <dbReference type="ARBA" id="ARBA00022842"/>
    </source>
</evidence>
<keyword evidence="3" id="KW-0460">Magnesium</keyword>
<feature type="domain" description="Terpene synthase N-terminal" evidence="4">
    <location>
        <begin position="15"/>
        <end position="180"/>
    </location>
</feature>
<dbReference type="InterPro" id="IPR050148">
    <property type="entry name" value="Terpene_synthase-like"/>
</dbReference>
<name>A0A7J7CA94_TRIWF</name>
<keyword evidence="6" id="KW-1185">Reference proteome</keyword>